<keyword evidence="2" id="KW-1185">Reference proteome</keyword>
<organism evidence="1 2">
    <name type="scientific">Pedobacter duraquae</name>
    <dbReference type="NCBI Taxonomy" id="425511"/>
    <lineage>
        <taxon>Bacteria</taxon>
        <taxon>Pseudomonadati</taxon>
        <taxon>Bacteroidota</taxon>
        <taxon>Sphingobacteriia</taxon>
        <taxon>Sphingobacteriales</taxon>
        <taxon>Sphingobacteriaceae</taxon>
        <taxon>Pedobacter</taxon>
    </lineage>
</organism>
<gene>
    <name evidence="1" type="ORF">CLV32_3739</name>
</gene>
<reference evidence="1 2" key="1">
    <citation type="submission" date="2019-03" db="EMBL/GenBank/DDBJ databases">
        <title>Genomic Encyclopedia of Archaeal and Bacterial Type Strains, Phase II (KMG-II): from individual species to whole genera.</title>
        <authorList>
            <person name="Goeker M."/>
        </authorList>
    </citation>
    <scope>NUCLEOTIDE SEQUENCE [LARGE SCALE GENOMIC DNA]</scope>
    <source>
        <strain evidence="1 2">DSM 19034</strain>
    </source>
</reference>
<proteinExistence type="predicted"/>
<dbReference type="Proteomes" id="UP000295499">
    <property type="component" value="Unassembled WGS sequence"/>
</dbReference>
<dbReference type="OrthoDB" id="5377797at2"/>
<evidence type="ECO:0000313" key="1">
    <source>
        <dbReference type="EMBL" id="TDO19983.1"/>
    </source>
</evidence>
<sequence>MNGTTSQLLSLISYGNQFLKTGVIPEDYYPSNLSFKFCNQVNFLDLKAESDGHKEEEVAGDPVAWFNYLKQQGCVSLAAYYHPSKSNETDTPDHKLAGMIGGGGTWLLEAIYPAYSGFWASRWEANQSNDPDQNIWKVSYGRTVSETQTINFCPDQVETARAFQEILTDVSAFASAHELTNWADVFQKALGILNGETGRDQWYGNQICETGYDQAALRLIYAAMASHVFAGMGSWNDLGFENDEDNEEYNELSYYLYDWINRALLSGINSNAD</sequence>
<accession>A0A4R6ICK3</accession>
<dbReference type="RefSeq" id="WP_133558186.1">
    <property type="nucleotide sequence ID" value="NZ_SNWM01000005.1"/>
</dbReference>
<evidence type="ECO:0000313" key="2">
    <source>
        <dbReference type="Proteomes" id="UP000295499"/>
    </source>
</evidence>
<name>A0A4R6ICK3_9SPHI</name>
<comment type="caution">
    <text evidence="1">The sequence shown here is derived from an EMBL/GenBank/DDBJ whole genome shotgun (WGS) entry which is preliminary data.</text>
</comment>
<dbReference type="AlphaFoldDB" id="A0A4R6ICK3"/>
<dbReference type="EMBL" id="SNWM01000005">
    <property type="protein sequence ID" value="TDO19983.1"/>
    <property type="molecule type" value="Genomic_DNA"/>
</dbReference>
<protein>
    <submittedName>
        <fullName evidence="1">Uncharacterized protein</fullName>
    </submittedName>
</protein>